<accession>A0A073CWS3</accession>
<reference evidence="2 3" key="1">
    <citation type="journal article" date="2014" name="Appl. Environ. Microbiol.">
        <title>Elucidation of insertion elements encoded on plasmids and in vitro construction of shuttle vectors from the toxic cyanobacterium Planktothrix.</title>
        <authorList>
            <person name="Christiansen G."/>
            <person name="Goesmann A."/>
            <person name="Kurmayer R."/>
        </authorList>
    </citation>
    <scope>NUCLEOTIDE SEQUENCE [LARGE SCALE GENOMIC DNA]</scope>
    <source>
        <strain evidence="2 3">NIVA-CYA 126/8</strain>
    </source>
</reference>
<evidence type="ECO:0000259" key="1">
    <source>
        <dbReference type="Pfam" id="PF05419"/>
    </source>
</evidence>
<gene>
    <name evidence="2" type="ORF">A19Y_3733</name>
</gene>
<name>A0A073CWS3_PLAA1</name>
<evidence type="ECO:0000313" key="3">
    <source>
        <dbReference type="Proteomes" id="UP000027395"/>
    </source>
</evidence>
<dbReference type="Proteomes" id="UP000027395">
    <property type="component" value="Chromosome"/>
</dbReference>
<keyword evidence="3" id="KW-1185">Reference proteome</keyword>
<dbReference type="Gene3D" id="1.25.40.620">
    <property type="match status" value="1"/>
</dbReference>
<protein>
    <recommendedName>
        <fullName evidence="1">GUN4-like domain-containing protein</fullName>
    </recommendedName>
</protein>
<dbReference type="RefSeq" id="WP_051319905.1">
    <property type="nucleotide sequence ID" value="NZ_CM002803.1"/>
</dbReference>
<dbReference type="HOGENOM" id="CLU_1493270_0_0_3"/>
<evidence type="ECO:0000313" key="2">
    <source>
        <dbReference type="EMBL" id="KEI68475.1"/>
    </source>
</evidence>
<sequence>MGNREKVIVSLGVIASITSLVIGMARTATVSEKTRVKPDYERLAHLLSAKQFTKAELQTYRIMLLALGKNPKYSDPIELKKRDIAKLPCQDLRKIEKIWHPYTQGTIHFRNKIMSWQNDQQNLSSAIISRLDICRIEDIKNSTALNQ</sequence>
<dbReference type="PATRIC" id="fig|388467.6.peg.3680"/>
<dbReference type="EMBL" id="CM002803">
    <property type="protein sequence ID" value="KEI68475.1"/>
    <property type="molecule type" value="Genomic_DNA"/>
</dbReference>
<dbReference type="Pfam" id="PF05419">
    <property type="entry name" value="GUN4"/>
    <property type="match status" value="1"/>
</dbReference>
<organism evidence="2 3">
    <name type="scientific">Planktothrix agardhii (strain NIVA-CYA 126/8)</name>
    <dbReference type="NCBI Taxonomy" id="388467"/>
    <lineage>
        <taxon>Bacteria</taxon>
        <taxon>Bacillati</taxon>
        <taxon>Cyanobacteriota</taxon>
        <taxon>Cyanophyceae</taxon>
        <taxon>Oscillatoriophycideae</taxon>
        <taxon>Oscillatoriales</taxon>
        <taxon>Microcoleaceae</taxon>
        <taxon>Planktothrix</taxon>
    </lineage>
</organism>
<dbReference type="GeneID" id="77287850"/>
<feature type="domain" description="GUN4-like" evidence="1">
    <location>
        <begin position="36"/>
        <end position="123"/>
    </location>
</feature>
<dbReference type="STRING" id="388467.A19Y_3733"/>
<dbReference type="InterPro" id="IPR037215">
    <property type="entry name" value="GUN4-like_sf"/>
</dbReference>
<dbReference type="AlphaFoldDB" id="A0A073CWS3"/>
<dbReference type="InterPro" id="IPR008629">
    <property type="entry name" value="GUN4-like"/>
</dbReference>
<dbReference type="SUPFAM" id="SSF140869">
    <property type="entry name" value="GUN4-like"/>
    <property type="match status" value="1"/>
</dbReference>
<proteinExistence type="predicted"/>